<evidence type="ECO:0000256" key="1">
    <source>
        <dbReference type="SAM" id="MobiDB-lite"/>
    </source>
</evidence>
<protein>
    <submittedName>
        <fullName evidence="2">Uncharacterized protein YehS (DUF1456 family)</fullName>
    </submittedName>
</protein>
<evidence type="ECO:0000313" key="2">
    <source>
        <dbReference type="EMBL" id="TCJ84604.1"/>
    </source>
</evidence>
<dbReference type="EMBL" id="SMFQ01000004">
    <property type="protein sequence ID" value="TCJ84604.1"/>
    <property type="molecule type" value="Genomic_DNA"/>
</dbReference>
<reference evidence="2 3" key="1">
    <citation type="submission" date="2019-03" db="EMBL/GenBank/DDBJ databases">
        <title>Genomic Encyclopedia of Type Strains, Phase IV (KMG-IV): sequencing the most valuable type-strain genomes for metagenomic binning, comparative biology and taxonomic classification.</title>
        <authorList>
            <person name="Goeker M."/>
        </authorList>
    </citation>
    <scope>NUCLEOTIDE SEQUENCE [LARGE SCALE GENOMIC DNA]</scope>
    <source>
        <strain evidence="2 3">DSM 24830</strain>
    </source>
</reference>
<evidence type="ECO:0000313" key="3">
    <source>
        <dbReference type="Proteomes" id="UP000294887"/>
    </source>
</evidence>
<feature type="compositionally biased region" description="Basic residues" evidence="1">
    <location>
        <begin position="165"/>
        <end position="181"/>
    </location>
</feature>
<feature type="compositionally biased region" description="Basic and acidic residues" evidence="1">
    <location>
        <begin position="207"/>
        <end position="217"/>
    </location>
</feature>
<accession>A0A4R1EX87</accession>
<dbReference type="OrthoDB" id="9788465at2"/>
<keyword evidence="3" id="KW-1185">Reference proteome</keyword>
<gene>
    <name evidence="2" type="ORF">EV695_2563</name>
</gene>
<dbReference type="RefSeq" id="WP_131906353.1">
    <property type="nucleotide sequence ID" value="NZ_BAAAFU010000006.1"/>
</dbReference>
<proteinExistence type="predicted"/>
<dbReference type="AlphaFoldDB" id="A0A4R1EX87"/>
<name>A0A4R1EX87_9GAMM</name>
<dbReference type="PANTHER" id="PTHR37805:SF1">
    <property type="entry name" value="CYTOPLASMIC PROTEIN"/>
    <property type="match status" value="1"/>
</dbReference>
<feature type="compositionally biased region" description="Low complexity" evidence="1">
    <location>
        <begin position="182"/>
        <end position="191"/>
    </location>
</feature>
<dbReference type="InterPro" id="IPR009921">
    <property type="entry name" value="YehS-like"/>
</dbReference>
<dbReference type="Pfam" id="PF07308">
    <property type="entry name" value="DUF1456"/>
    <property type="match status" value="2"/>
</dbReference>
<feature type="region of interest" description="Disordered" evidence="1">
    <location>
        <begin position="154"/>
        <end position="217"/>
    </location>
</feature>
<dbReference type="PANTHER" id="PTHR37805">
    <property type="entry name" value="CYTOPLASMIC PROTEIN-RELATED"/>
    <property type="match status" value="1"/>
</dbReference>
<organism evidence="2 3">
    <name type="scientific">Cocleimonas flava</name>
    <dbReference type="NCBI Taxonomy" id="634765"/>
    <lineage>
        <taxon>Bacteria</taxon>
        <taxon>Pseudomonadati</taxon>
        <taxon>Pseudomonadota</taxon>
        <taxon>Gammaproteobacteria</taxon>
        <taxon>Thiotrichales</taxon>
        <taxon>Thiotrichaceae</taxon>
        <taxon>Cocleimonas</taxon>
    </lineage>
</organism>
<sequence>MKSNDILRRVRFIFNFDDSKMIALMSSADEKVTRAQISNWLKRDDDPEQVALTDSQLALFLNNFIESKRGKREGPKPPLEKRLNNNQVFMKMKIALSLQAEDVLDILAKANFKMSKHELSAFFRKPGHKHYRECKDQILRNFLHGLQVIHRPDKIAPSNSTVKTTAKKPSAKKPSAKKPSAKKPSAAKPASEGSSNVAPPAGYQWKKKPDTKSDTDK</sequence>
<comment type="caution">
    <text evidence="2">The sequence shown here is derived from an EMBL/GenBank/DDBJ whole genome shotgun (WGS) entry which is preliminary data.</text>
</comment>
<dbReference type="Proteomes" id="UP000294887">
    <property type="component" value="Unassembled WGS sequence"/>
</dbReference>